<keyword evidence="4" id="KW-0677">Repeat</keyword>
<dbReference type="PANTHER" id="PTHR10527">
    <property type="entry name" value="IMPORTIN BETA"/>
    <property type="match status" value="1"/>
</dbReference>
<evidence type="ECO:0000313" key="6">
    <source>
        <dbReference type="EMBL" id="CCC51696.1"/>
    </source>
</evidence>
<dbReference type="InterPro" id="IPR016024">
    <property type="entry name" value="ARM-type_fold"/>
</dbReference>
<proteinExistence type="predicted"/>
<keyword evidence="5" id="KW-0653">Protein transport</keyword>
<dbReference type="AlphaFoldDB" id="G0U739"/>
<reference evidence="6" key="1">
    <citation type="journal article" date="2012" name="Proc. Natl. Acad. Sci. U.S.A.">
        <title>Antigenic diversity is generated by distinct evolutionary mechanisms in African trypanosome species.</title>
        <authorList>
            <person name="Jackson A.P."/>
            <person name="Berry A."/>
            <person name="Aslett M."/>
            <person name="Allison H.C."/>
            <person name="Burton P."/>
            <person name="Vavrova-Anderson J."/>
            <person name="Brown R."/>
            <person name="Browne H."/>
            <person name="Corton N."/>
            <person name="Hauser H."/>
            <person name="Gamble J."/>
            <person name="Gilderthorp R."/>
            <person name="Marcello L."/>
            <person name="McQuillan J."/>
            <person name="Otto T.D."/>
            <person name="Quail M.A."/>
            <person name="Sanders M.J."/>
            <person name="van Tonder A."/>
            <person name="Ginger M.L."/>
            <person name="Field M.C."/>
            <person name="Barry J.D."/>
            <person name="Hertz-Fowler C."/>
            <person name="Berriman M."/>
        </authorList>
    </citation>
    <scope>NUCLEOTIDE SEQUENCE</scope>
    <source>
        <strain evidence="6">Y486</strain>
    </source>
</reference>
<dbReference type="OMA" id="AMYIREE"/>
<gene>
    <name evidence="6" type="ORF">TVY486_1007420</name>
</gene>
<dbReference type="GO" id="GO:0005737">
    <property type="term" value="C:cytoplasm"/>
    <property type="evidence" value="ECO:0007669"/>
    <property type="project" value="UniProtKB-SubCell"/>
</dbReference>
<organism evidence="6">
    <name type="scientific">Trypanosoma vivax (strain Y486)</name>
    <dbReference type="NCBI Taxonomy" id="1055687"/>
    <lineage>
        <taxon>Eukaryota</taxon>
        <taxon>Discoba</taxon>
        <taxon>Euglenozoa</taxon>
        <taxon>Kinetoplastea</taxon>
        <taxon>Metakinetoplastina</taxon>
        <taxon>Trypanosomatida</taxon>
        <taxon>Trypanosomatidae</taxon>
        <taxon>Trypanosoma</taxon>
        <taxon>Duttonella</taxon>
    </lineage>
</organism>
<accession>G0U739</accession>
<dbReference type="EMBL" id="HE573026">
    <property type="protein sequence ID" value="CCC51696.1"/>
    <property type="molecule type" value="Genomic_DNA"/>
</dbReference>
<keyword evidence="2" id="KW-0813">Transport</keyword>
<dbReference type="InterPro" id="IPR011989">
    <property type="entry name" value="ARM-like"/>
</dbReference>
<sequence length="940" mass="104031">MNVTGNYSVVPNDVINVLRLLHDNGVSVQNSKKAYEELLQYQANSDFCVLLSHIFGAETCPIPNMELGGSWLQYRRLAGITLKNNLERSKYALGEAAVKEAAARTLFILVNPTDIRIVRVAAQIVVKITGLTSFDWWEKCGFGNLPVLLLNDLLNGGELKTFAALYVLQYLVEDLPKVVGVACKDILERVGSLVAEPGVQESVRKAAFRMCFNMYDHAQQLDWNVDGLSPLQHGLTSASLTFAGICTTLLEQGCGGDTILMIEVLRSCCLMLDYLEYFTPLSDAVLEKIVNWWIRNTICIISANAESGNDIQLKIVSMDLLTAAMNIYDQMGGEGYVCALVQPIVESLSILVPALVNFVPMSKEDIENSLSGDDYRIRDPTSVRIQLFKRNNDISESTLFDDEHVSATLRSSALRCIDSLCVLSSQQTFPHLIERVRVLWDAQWELKEAAIVLVGTMANGCYSEIEATLPAVSQQLLTTVLSPSDNIFVVSMAMWSLSRILEWAYTSDGTTLTNIINAFISRLGSTSKRVQLAAVTALNAVFTIGHNMGLEQKVAECLPNLVDSVIKFLPIYYDGNLSVLCDLVLQMLATVKDCNAIAHIYSSFRSCRLERARTFENTYTAYYVNDVPNVDVDRDVFSIDRVIAGYLTRYQDPNISIGFMTTWEATLRDVIERNIKDDVGLIVSILQTCQNFLNATPSSALSEWSCKNQGSLAFLTFQIFNATQEPFVQTVAASLLHRILKNAGSYAIPEQIREVLMNALATSVPEVEDLGQKLEMVRLIVAMVNAYSNVSENVAPGAFLAAVGELRADAYSDSLWYFAQMAHEICSAFECKPGLIARCRPDIIARIMAQCENTHEKSAATKSLVNALLVAEETAVVVLPDALRLICSWQQAASNFPGTHESLQSLLLFYNSKHSELLREHLHSINPSLHGMLLSTYGMS</sequence>
<evidence type="ECO:0000256" key="4">
    <source>
        <dbReference type="ARBA" id="ARBA00022737"/>
    </source>
</evidence>
<dbReference type="SUPFAM" id="SSF48371">
    <property type="entry name" value="ARM repeat"/>
    <property type="match status" value="1"/>
</dbReference>
<evidence type="ECO:0000256" key="5">
    <source>
        <dbReference type="ARBA" id="ARBA00022927"/>
    </source>
</evidence>
<name>G0U739_TRYVY</name>
<evidence type="ECO:0000256" key="3">
    <source>
        <dbReference type="ARBA" id="ARBA00022490"/>
    </source>
</evidence>
<comment type="subcellular location">
    <subcellularLocation>
        <location evidence="1">Cytoplasm</location>
    </subcellularLocation>
</comment>
<protein>
    <recommendedName>
        <fullName evidence="7">Transportin2-like protein</fullName>
    </recommendedName>
</protein>
<dbReference type="GO" id="GO:0006606">
    <property type="term" value="P:protein import into nucleus"/>
    <property type="evidence" value="ECO:0007669"/>
    <property type="project" value="InterPro"/>
</dbReference>
<evidence type="ECO:0008006" key="7">
    <source>
        <dbReference type="Google" id="ProtNLM"/>
    </source>
</evidence>
<dbReference type="Gene3D" id="1.25.10.10">
    <property type="entry name" value="Leucine-rich Repeat Variant"/>
    <property type="match status" value="1"/>
</dbReference>
<dbReference type="VEuPathDB" id="TriTrypDB:TvY486_1007420"/>
<evidence type="ECO:0000256" key="2">
    <source>
        <dbReference type="ARBA" id="ARBA00022448"/>
    </source>
</evidence>
<evidence type="ECO:0000256" key="1">
    <source>
        <dbReference type="ARBA" id="ARBA00004496"/>
    </source>
</evidence>
<keyword evidence="3" id="KW-0963">Cytoplasm</keyword>
<dbReference type="InterPro" id="IPR040122">
    <property type="entry name" value="Importin_beta"/>
</dbReference>